<dbReference type="InterPro" id="IPR000014">
    <property type="entry name" value="PAS"/>
</dbReference>
<keyword evidence="8" id="KW-0675">Receptor</keyword>
<evidence type="ECO:0000256" key="1">
    <source>
        <dbReference type="ARBA" id="ARBA00022543"/>
    </source>
</evidence>
<feature type="region of interest" description="Disordered" evidence="9">
    <location>
        <begin position="400"/>
        <end position="449"/>
    </location>
</feature>
<feature type="domain" description="Protein kinase" evidence="10">
    <location>
        <begin position="471"/>
        <end position="743"/>
    </location>
</feature>
<dbReference type="InterPro" id="IPR001245">
    <property type="entry name" value="Ser-Thr/Tyr_kinase_cat_dom"/>
</dbReference>
<dbReference type="SMART" id="SM00091">
    <property type="entry name" value="PAS"/>
    <property type="match status" value="1"/>
</dbReference>
<feature type="compositionally biased region" description="Basic and acidic residues" evidence="9">
    <location>
        <begin position="400"/>
        <end position="415"/>
    </location>
</feature>
<evidence type="ECO:0000256" key="9">
    <source>
        <dbReference type="SAM" id="MobiDB-lite"/>
    </source>
</evidence>
<gene>
    <name evidence="12" type="ORF">ZIOFF_005648</name>
</gene>
<dbReference type="SUPFAM" id="SSF55785">
    <property type="entry name" value="PYP-like sensor domain (PAS domain)"/>
    <property type="match status" value="1"/>
</dbReference>
<evidence type="ECO:0000313" key="12">
    <source>
        <dbReference type="EMBL" id="KAG6531822.1"/>
    </source>
</evidence>
<dbReference type="Gene3D" id="3.30.450.20">
    <property type="entry name" value="PAS domain"/>
    <property type="match status" value="1"/>
</dbReference>
<dbReference type="EMBL" id="JACMSC010000002">
    <property type="protein sequence ID" value="KAG6531822.1"/>
    <property type="molecule type" value="Genomic_DNA"/>
</dbReference>
<dbReference type="GO" id="GO:0004674">
    <property type="term" value="F:protein serine/threonine kinase activity"/>
    <property type="evidence" value="ECO:0007669"/>
    <property type="project" value="TreeGrafter"/>
</dbReference>
<dbReference type="PANTHER" id="PTHR44329">
    <property type="entry name" value="SERINE/THREONINE-PROTEIN KINASE TNNI3K-RELATED"/>
    <property type="match status" value="1"/>
</dbReference>
<dbReference type="Gene3D" id="3.30.200.20">
    <property type="entry name" value="Phosphorylase Kinase, domain 1"/>
    <property type="match status" value="1"/>
</dbReference>
<feature type="compositionally biased region" description="Polar residues" evidence="9">
    <location>
        <begin position="312"/>
        <end position="322"/>
    </location>
</feature>
<feature type="domain" description="PAS" evidence="11">
    <location>
        <begin position="105"/>
        <end position="176"/>
    </location>
</feature>
<dbReference type="InterPro" id="IPR011009">
    <property type="entry name" value="Kinase-like_dom_sf"/>
</dbReference>
<dbReference type="NCBIfam" id="TIGR00229">
    <property type="entry name" value="sensory_box"/>
    <property type="match status" value="1"/>
</dbReference>
<evidence type="ECO:0000256" key="5">
    <source>
        <dbReference type="ARBA" id="ARBA00022777"/>
    </source>
</evidence>
<dbReference type="Pfam" id="PF13426">
    <property type="entry name" value="PAS_9"/>
    <property type="match status" value="1"/>
</dbReference>
<name>A0A8J5LV04_ZINOF</name>
<keyword evidence="2" id="KW-0716">Sensory transduction</keyword>
<evidence type="ECO:0000256" key="7">
    <source>
        <dbReference type="ARBA" id="ARBA00022991"/>
    </source>
</evidence>
<dbReference type="GO" id="GO:0009881">
    <property type="term" value="F:photoreceptor activity"/>
    <property type="evidence" value="ECO:0007669"/>
    <property type="project" value="UniProtKB-KW"/>
</dbReference>
<evidence type="ECO:0000259" key="10">
    <source>
        <dbReference type="PROSITE" id="PS50011"/>
    </source>
</evidence>
<evidence type="ECO:0000256" key="4">
    <source>
        <dbReference type="ARBA" id="ARBA00022741"/>
    </source>
</evidence>
<dbReference type="Gene3D" id="1.10.510.10">
    <property type="entry name" value="Transferase(Phosphotransferase) domain 1"/>
    <property type="match status" value="1"/>
</dbReference>
<keyword evidence="3" id="KW-0808">Transferase</keyword>
<proteinExistence type="predicted"/>
<evidence type="ECO:0000256" key="8">
    <source>
        <dbReference type="ARBA" id="ARBA00023170"/>
    </source>
</evidence>
<reference evidence="12 13" key="1">
    <citation type="submission" date="2020-08" db="EMBL/GenBank/DDBJ databases">
        <title>Plant Genome Project.</title>
        <authorList>
            <person name="Zhang R.-G."/>
        </authorList>
    </citation>
    <scope>NUCLEOTIDE SEQUENCE [LARGE SCALE GENOMIC DNA]</scope>
    <source>
        <tissue evidence="12">Rhizome</tissue>
    </source>
</reference>
<feature type="compositionally biased region" description="Basic and acidic residues" evidence="9">
    <location>
        <begin position="25"/>
        <end position="44"/>
    </location>
</feature>
<keyword evidence="5" id="KW-0418">Kinase</keyword>
<dbReference type="CDD" id="cd00130">
    <property type="entry name" value="PAS"/>
    <property type="match status" value="1"/>
</dbReference>
<feature type="compositionally biased region" description="Polar residues" evidence="9">
    <location>
        <begin position="416"/>
        <end position="427"/>
    </location>
</feature>
<dbReference type="PROSITE" id="PS50011">
    <property type="entry name" value="PROTEIN_KINASE_DOM"/>
    <property type="match status" value="1"/>
</dbReference>
<organism evidence="12 13">
    <name type="scientific">Zingiber officinale</name>
    <name type="common">Ginger</name>
    <name type="synonym">Amomum zingiber</name>
    <dbReference type="NCBI Taxonomy" id="94328"/>
    <lineage>
        <taxon>Eukaryota</taxon>
        <taxon>Viridiplantae</taxon>
        <taxon>Streptophyta</taxon>
        <taxon>Embryophyta</taxon>
        <taxon>Tracheophyta</taxon>
        <taxon>Spermatophyta</taxon>
        <taxon>Magnoliopsida</taxon>
        <taxon>Liliopsida</taxon>
        <taxon>Zingiberales</taxon>
        <taxon>Zingiberaceae</taxon>
        <taxon>Zingiber</taxon>
    </lineage>
</organism>
<dbReference type="InterPro" id="IPR051681">
    <property type="entry name" value="Ser/Thr_Kinases-Pseudokinases"/>
</dbReference>
<keyword evidence="6" id="KW-0067">ATP-binding</keyword>
<dbReference type="InterPro" id="IPR035965">
    <property type="entry name" value="PAS-like_dom_sf"/>
</dbReference>
<dbReference type="Proteomes" id="UP000734854">
    <property type="component" value="Unassembled WGS sequence"/>
</dbReference>
<keyword evidence="7" id="KW-0157">Chromophore</keyword>
<dbReference type="FunFam" id="3.30.200.20:FF:000180">
    <property type="entry name" value="serine/threonine-protein kinase STY46-like"/>
    <property type="match status" value="1"/>
</dbReference>
<dbReference type="Pfam" id="PF07714">
    <property type="entry name" value="PK_Tyr_Ser-Thr"/>
    <property type="match status" value="2"/>
</dbReference>
<protein>
    <submittedName>
        <fullName evidence="12">Uncharacterized protein</fullName>
    </submittedName>
</protein>
<feature type="region of interest" description="Disordered" evidence="9">
    <location>
        <begin position="286"/>
        <end position="353"/>
    </location>
</feature>
<dbReference type="GO" id="GO:0005524">
    <property type="term" value="F:ATP binding"/>
    <property type="evidence" value="ECO:0007669"/>
    <property type="project" value="UniProtKB-KW"/>
</dbReference>
<accession>A0A8J5LV04</accession>
<feature type="compositionally biased region" description="Basic and acidic residues" evidence="9">
    <location>
        <begin position="333"/>
        <end position="351"/>
    </location>
</feature>
<dbReference type="AlphaFoldDB" id="A0A8J5LV04"/>
<keyword evidence="13" id="KW-1185">Reference proteome</keyword>
<evidence type="ECO:0000256" key="6">
    <source>
        <dbReference type="ARBA" id="ARBA00022840"/>
    </source>
</evidence>
<dbReference type="SUPFAM" id="SSF56112">
    <property type="entry name" value="Protein kinase-like (PK-like)"/>
    <property type="match status" value="1"/>
</dbReference>
<dbReference type="InterPro" id="IPR000719">
    <property type="entry name" value="Prot_kinase_dom"/>
</dbReference>
<evidence type="ECO:0000313" key="13">
    <source>
        <dbReference type="Proteomes" id="UP000734854"/>
    </source>
</evidence>
<evidence type="ECO:0000256" key="3">
    <source>
        <dbReference type="ARBA" id="ARBA00022679"/>
    </source>
</evidence>
<evidence type="ECO:0000256" key="2">
    <source>
        <dbReference type="ARBA" id="ARBA00022606"/>
    </source>
</evidence>
<feature type="compositionally biased region" description="Basic and acidic residues" evidence="9">
    <location>
        <begin position="286"/>
        <end position="311"/>
    </location>
</feature>
<evidence type="ECO:0000259" key="11">
    <source>
        <dbReference type="PROSITE" id="PS50112"/>
    </source>
</evidence>
<dbReference type="PANTHER" id="PTHR44329:SF47">
    <property type="entry name" value="SERINE_THREONINE-PROTEIN KINASE ROCO5-RELATED"/>
    <property type="match status" value="1"/>
</dbReference>
<feature type="region of interest" description="Disordered" evidence="9">
    <location>
        <begin position="23"/>
        <end position="68"/>
    </location>
</feature>
<sequence>MEISADELLKKIQELEVGHAQLKQEMSKLRPVDDGGARRSDRARSQSVSPQRMTPPLPRPKSGGLEGAASAWGRVSGSFGHPSMMHRESRSMIRSGDSAVNIGLSERQCLNILESMGQSVHIFDPECRIIYWNQSAEKLYGYSSSEALGKHAIQLLVDACDFNIAGKIVRRLTMGESWTGKFPVKNKLGDRFVVVLTNTPFYDDDGSLVGIIVVSSDSRSFQDLGSPPTSTNMQAGTSEPRIRLMNKHDSDLQQPIQVAIASKITKLATKVTCKVWSRIKLGEHSKERENGAKDGDCSDHDAVSSDHKEDGSSSGAKPSTTKEVVPFDASDAVGEKSPGKEVKSNQDEDQGKPSIFKLISKTESFLANKGISWPWKGHEHDGNDAKKQFVWPWLHSDQENDDHNLEASESGRKPDNQVTENNHTCNISGTSSHNANSTSSISSNCSTSSSTVQRMDMDSDCLDYEILWEDLTIGEQIGQAFFVYPLVAKKQSGQNCDNSFVRSCGTVYHALWYGSDVAVKVFSKNEYSDDLIVSFRQEVSLMKRLRHPNILLFMGAVASPNRLCIVTEFLPRLWEFVSLVAKKNEIGLEKANPHGPRYCKYGFSIQNQIVGDFGLSRLKHETYLTTKSGKGTPQWMAPEVLRNEPSDEKSDVYSYGVVLWELVTEKIPWYNLNSMQVIAAVGFMDQRLDLPADLDQQWVSIIQSCWQRLILGNRNSDQLSKNLSKDSKICRNSMLRRVTHRVLPSGESVCGTAKLSFQDQNKAP</sequence>
<keyword evidence="1" id="KW-0600">Photoreceptor protein</keyword>
<keyword evidence="4" id="KW-0547">Nucleotide-binding</keyword>
<feature type="compositionally biased region" description="Low complexity" evidence="9">
    <location>
        <begin position="428"/>
        <end position="449"/>
    </location>
</feature>
<dbReference type="PROSITE" id="PS50112">
    <property type="entry name" value="PAS"/>
    <property type="match status" value="1"/>
</dbReference>
<comment type="caution">
    <text evidence="12">The sequence shown here is derived from an EMBL/GenBank/DDBJ whole genome shotgun (WGS) entry which is preliminary data.</text>
</comment>